<dbReference type="GO" id="GO:0004441">
    <property type="term" value="F:inositol-1,4-bisphosphate 1-phosphatase activity"/>
    <property type="evidence" value="ECO:0007669"/>
    <property type="project" value="EnsemblFungi"/>
</dbReference>
<evidence type="ECO:0000313" key="13">
    <source>
        <dbReference type="Proteomes" id="UP000002866"/>
    </source>
</evidence>
<keyword evidence="13" id="KW-1185">Reference proteome</keyword>
<gene>
    <name evidence="12" type="primary">TBLA0G03110</name>
    <name evidence="12" type="ORF">TBLA_0G03110</name>
</gene>
<comment type="cofactor">
    <cofactor evidence="1 10 11">
        <name>Mg(2+)</name>
        <dbReference type="ChEBI" id="CHEBI:18420"/>
    </cofactor>
</comment>
<organism evidence="12 13">
    <name type="scientific">Henningerozyma blattae (strain ATCC 34711 / CBS 6284 / DSM 70876 / NBRC 10599 / NRRL Y-10934 / UCD 77-7)</name>
    <name type="common">Yeast</name>
    <name type="synonym">Tetrapisispora blattae</name>
    <dbReference type="NCBI Taxonomy" id="1071380"/>
    <lineage>
        <taxon>Eukaryota</taxon>
        <taxon>Fungi</taxon>
        <taxon>Dikarya</taxon>
        <taxon>Ascomycota</taxon>
        <taxon>Saccharomycotina</taxon>
        <taxon>Saccharomycetes</taxon>
        <taxon>Saccharomycetales</taxon>
        <taxon>Saccharomycetaceae</taxon>
        <taxon>Henningerozyma</taxon>
    </lineage>
</organism>
<comment type="similarity">
    <text evidence="2 11">Belongs to the inositol monophosphatase superfamily.</text>
</comment>
<keyword evidence="6 10" id="KW-0460">Magnesium</keyword>
<dbReference type="GO" id="GO:0008441">
    <property type="term" value="F:3'(2'),5'-bisphosphate nucleotidase activity"/>
    <property type="evidence" value="ECO:0007669"/>
    <property type="project" value="UniProtKB-UniRule"/>
</dbReference>
<dbReference type="GO" id="GO:0000103">
    <property type="term" value="P:sulfate assimilation"/>
    <property type="evidence" value="ECO:0007669"/>
    <property type="project" value="EnsemblFungi"/>
</dbReference>
<evidence type="ECO:0000256" key="2">
    <source>
        <dbReference type="ARBA" id="ARBA00009759"/>
    </source>
</evidence>
<evidence type="ECO:0000256" key="3">
    <source>
        <dbReference type="ARBA" id="ARBA00012633"/>
    </source>
</evidence>
<dbReference type="OrthoDB" id="411145at2759"/>
<comment type="function">
    <text evidence="11">Converts adenosine 3'-phosphate 5'-phosphosulfate (PAPS) to adenosine 5'-phosphosulfate (APS) and 3'(2')-phosphoadenosine 5'-phosphate (PAP) to AMP.</text>
</comment>
<keyword evidence="4 10" id="KW-0479">Metal-binding</keyword>
<comment type="catalytic activity">
    <reaction evidence="9">
        <text>3'-phosphoadenylyl sulfate + H2O = adenosine 5'-phosphosulfate + phosphate</text>
        <dbReference type="Rhea" id="RHEA:77639"/>
        <dbReference type="ChEBI" id="CHEBI:15377"/>
        <dbReference type="ChEBI" id="CHEBI:43474"/>
        <dbReference type="ChEBI" id="CHEBI:58243"/>
        <dbReference type="ChEBI" id="CHEBI:58339"/>
        <dbReference type="EC" id="3.1.3.7"/>
    </reaction>
    <physiologicalReaction direction="left-to-right" evidence="9">
        <dbReference type="Rhea" id="RHEA:77640"/>
    </physiologicalReaction>
</comment>
<dbReference type="GO" id="GO:0046872">
    <property type="term" value="F:metal ion binding"/>
    <property type="evidence" value="ECO:0007669"/>
    <property type="project" value="UniProtKB-UniRule"/>
</dbReference>
<dbReference type="HOGENOM" id="CLU_033446_2_1_1"/>
<protein>
    <recommendedName>
        <fullName evidence="3 11">3'(2'),5'-bisphosphate nucleotidase</fullName>
        <ecNumber evidence="3 11">3.1.3.7</ecNumber>
    </recommendedName>
</protein>
<feature type="binding site" evidence="10">
    <location>
        <position position="147"/>
    </location>
    <ligand>
        <name>Mg(2+)</name>
        <dbReference type="ChEBI" id="CHEBI:18420"/>
        <label>1</label>
        <note>catalytic</note>
    </ligand>
</feature>
<evidence type="ECO:0000256" key="5">
    <source>
        <dbReference type="ARBA" id="ARBA00022801"/>
    </source>
</evidence>
<comment type="catalytic activity">
    <reaction evidence="7">
        <text>adenosine 2',5'-bisphosphate + H2O = AMP + phosphate</text>
        <dbReference type="Rhea" id="RHEA:77643"/>
        <dbReference type="ChEBI" id="CHEBI:15377"/>
        <dbReference type="ChEBI" id="CHEBI:43474"/>
        <dbReference type="ChEBI" id="CHEBI:194156"/>
        <dbReference type="ChEBI" id="CHEBI:456215"/>
        <dbReference type="EC" id="3.1.3.7"/>
    </reaction>
    <physiologicalReaction direction="left-to-right" evidence="7">
        <dbReference type="Rhea" id="RHEA:77644"/>
    </physiologicalReaction>
</comment>
<keyword evidence="5 11" id="KW-0378">Hydrolase</keyword>
<dbReference type="GO" id="GO:0042538">
    <property type="term" value="P:hyperosmotic salinity response"/>
    <property type="evidence" value="ECO:0007669"/>
    <property type="project" value="EnsemblFungi"/>
</dbReference>
<evidence type="ECO:0000256" key="7">
    <source>
        <dbReference type="ARBA" id="ARBA00044466"/>
    </source>
</evidence>
<dbReference type="NCBIfam" id="TIGR01330">
    <property type="entry name" value="bisphos_HAL2"/>
    <property type="match status" value="1"/>
</dbReference>
<dbReference type="InterPro" id="IPR020550">
    <property type="entry name" value="Inositol_monophosphatase_CS"/>
</dbReference>
<proteinExistence type="inferred from homology"/>
<dbReference type="AlphaFoldDB" id="I2H796"/>
<evidence type="ECO:0000256" key="1">
    <source>
        <dbReference type="ARBA" id="ARBA00001946"/>
    </source>
</evidence>
<dbReference type="GO" id="GO:0016078">
    <property type="term" value="P:tRNA decay"/>
    <property type="evidence" value="ECO:0007669"/>
    <property type="project" value="EnsemblFungi"/>
</dbReference>
<dbReference type="Proteomes" id="UP000002866">
    <property type="component" value="Chromosome 7"/>
</dbReference>
<name>I2H796_HENB6</name>
<evidence type="ECO:0000256" key="10">
    <source>
        <dbReference type="PIRSR" id="PIRSR600760-2"/>
    </source>
</evidence>
<dbReference type="Gene3D" id="3.30.540.10">
    <property type="entry name" value="Fructose-1,6-Bisphosphatase, subunit A, domain 1"/>
    <property type="match status" value="1"/>
</dbReference>
<dbReference type="eggNOG" id="KOG1528">
    <property type="taxonomic scope" value="Eukaryota"/>
</dbReference>
<dbReference type="KEGG" id="tbl:TBLA_0G03110"/>
<evidence type="ECO:0000313" key="12">
    <source>
        <dbReference type="EMBL" id="CCH62248.1"/>
    </source>
</evidence>
<dbReference type="InterPro" id="IPR006239">
    <property type="entry name" value="DPNP"/>
</dbReference>
<dbReference type="InterPro" id="IPR000760">
    <property type="entry name" value="Inositol_monophosphatase-like"/>
</dbReference>
<dbReference type="Pfam" id="PF00459">
    <property type="entry name" value="Inositol_P"/>
    <property type="match status" value="1"/>
</dbReference>
<dbReference type="PROSITE" id="PS00629">
    <property type="entry name" value="IMP_1"/>
    <property type="match status" value="1"/>
</dbReference>
<sequence>MYSKELVVATQAVRKASLLTRRIQSQVISNRNNSTIIKDDKSPVTVGDFAAQTIIINTIKANFPNDSIVGEESADDLSDEFLSRILSLINENDEIYTRDYPCEDDVYPFKDGQDFPLATTDDVRRVINMGNYQGGRSGRFWCLDPIDGTKGFLRGDQFSVCLAFIVDGKPQIGCVGCPNLSLESYGGQDTTGFDKFGYLYRAHRDHGAFISVASLPRLNWSALKCNTLTDTNQMVSLEGVERAHSDHDEQDMIKSRLGMKQTRHLDSNVKYCLLASGLGDAYLRIPLTMEFQEKIWDHAAGNVIVLESGGIHTDAMENVPLDFGNGRTLATKGVIATCGPAELHTKVVTTAGEIIRSRKH</sequence>
<reference evidence="12 13" key="1">
    <citation type="journal article" date="2011" name="Proc. Natl. Acad. Sci. U.S.A.">
        <title>Evolutionary erosion of yeast sex chromosomes by mating-type switching accidents.</title>
        <authorList>
            <person name="Gordon J.L."/>
            <person name="Armisen D."/>
            <person name="Proux-Wera E."/>
            <person name="Oheigeartaigh S.S."/>
            <person name="Byrne K.P."/>
            <person name="Wolfe K.H."/>
        </authorList>
    </citation>
    <scope>NUCLEOTIDE SEQUENCE [LARGE SCALE GENOMIC DNA]</scope>
    <source>
        <strain evidence="13">ATCC 34711 / CBS 6284 / DSM 70876 / NBRC 10599 / NRRL Y-10934 / UCD 77-7</strain>
    </source>
</reference>
<dbReference type="InterPro" id="IPR020583">
    <property type="entry name" value="Inositol_monoP_metal-BS"/>
</dbReference>
<dbReference type="STRING" id="1071380.I2H796"/>
<feature type="binding site" evidence="10">
    <location>
        <position position="297"/>
    </location>
    <ligand>
        <name>Mg(2+)</name>
        <dbReference type="ChEBI" id="CHEBI:18420"/>
        <label>1</label>
        <note>catalytic</note>
    </ligand>
</feature>
<dbReference type="FunCoup" id="I2H796">
    <property type="interactions" value="89"/>
</dbReference>
<dbReference type="InterPro" id="IPR051090">
    <property type="entry name" value="Inositol_monoP_superfamily"/>
</dbReference>
<dbReference type="RefSeq" id="XP_004181767.1">
    <property type="nucleotide sequence ID" value="XM_004181719.1"/>
</dbReference>
<dbReference type="CDD" id="cd01517">
    <property type="entry name" value="PAP_phosphatase"/>
    <property type="match status" value="1"/>
</dbReference>
<feature type="binding site" evidence="10">
    <location>
        <position position="71"/>
    </location>
    <ligand>
        <name>Mg(2+)</name>
        <dbReference type="ChEBI" id="CHEBI:18420"/>
        <label>1</label>
        <note>catalytic</note>
    </ligand>
</feature>
<dbReference type="GeneID" id="14497380"/>
<dbReference type="EC" id="3.1.3.7" evidence="3 11"/>
<dbReference type="PROSITE" id="PS00630">
    <property type="entry name" value="IMP_2"/>
    <property type="match status" value="1"/>
</dbReference>
<evidence type="ECO:0000256" key="4">
    <source>
        <dbReference type="ARBA" id="ARBA00022723"/>
    </source>
</evidence>
<feature type="binding site" evidence="10">
    <location>
        <position position="144"/>
    </location>
    <ligand>
        <name>Mg(2+)</name>
        <dbReference type="ChEBI" id="CHEBI:18420"/>
        <label>1</label>
        <note>catalytic</note>
    </ligand>
</feature>
<evidence type="ECO:0000256" key="6">
    <source>
        <dbReference type="ARBA" id="ARBA00022842"/>
    </source>
</evidence>
<dbReference type="GO" id="GO:0046854">
    <property type="term" value="P:phosphatidylinositol phosphate biosynthetic process"/>
    <property type="evidence" value="ECO:0007669"/>
    <property type="project" value="InterPro"/>
</dbReference>
<dbReference type="GO" id="GO:0043647">
    <property type="term" value="P:inositol phosphate metabolic process"/>
    <property type="evidence" value="ECO:0007669"/>
    <property type="project" value="UniProtKB-UniRule"/>
</dbReference>
<evidence type="ECO:0000256" key="9">
    <source>
        <dbReference type="ARBA" id="ARBA00044484"/>
    </source>
</evidence>
<dbReference type="OMA" id="MSYQQER"/>
<dbReference type="EMBL" id="HE806322">
    <property type="protein sequence ID" value="CCH62248.1"/>
    <property type="molecule type" value="Genomic_DNA"/>
</dbReference>
<dbReference type="Gene3D" id="3.40.190.80">
    <property type="match status" value="1"/>
</dbReference>
<dbReference type="GO" id="GO:0052829">
    <property type="term" value="F:inositol-1,3,4-trisphosphate 1-phosphatase activity"/>
    <property type="evidence" value="ECO:0007669"/>
    <property type="project" value="EnsemblFungi"/>
</dbReference>
<dbReference type="InParanoid" id="I2H796"/>
<dbReference type="PANTHER" id="PTHR43200">
    <property type="entry name" value="PHOSPHATASE"/>
    <property type="match status" value="1"/>
</dbReference>
<dbReference type="SUPFAM" id="SSF56655">
    <property type="entry name" value="Carbohydrate phosphatase"/>
    <property type="match status" value="1"/>
</dbReference>
<evidence type="ECO:0000256" key="8">
    <source>
        <dbReference type="ARBA" id="ARBA00044479"/>
    </source>
</evidence>
<evidence type="ECO:0000256" key="11">
    <source>
        <dbReference type="RuleBase" id="RU368076"/>
    </source>
</evidence>
<dbReference type="PANTHER" id="PTHR43200:SF6">
    <property type="entry name" value="3'(2'),5'-BISPHOSPHATE NUCLEOTIDASE"/>
    <property type="match status" value="1"/>
</dbReference>
<feature type="binding site" evidence="10">
    <location>
        <position position="146"/>
    </location>
    <ligand>
        <name>Mg(2+)</name>
        <dbReference type="ChEBI" id="CHEBI:18420"/>
        <label>1</label>
        <note>catalytic</note>
    </ligand>
</feature>
<dbReference type="GO" id="GO:0009086">
    <property type="term" value="P:methionine biosynthetic process"/>
    <property type="evidence" value="ECO:0007669"/>
    <property type="project" value="EnsemblFungi"/>
</dbReference>
<comment type="catalytic activity">
    <reaction evidence="8">
        <text>adenosine 3',5'-bisphosphate + H2O = AMP + phosphate</text>
        <dbReference type="Rhea" id="RHEA:10040"/>
        <dbReference type="ChEBI" id="CHEBI:15377"/>
        <dbReference type="ChEBI" id="CHEBI:43474"/>
        <dbReference type="ChEBI" id="CHEBI:58343"/>
        <dbReference type="ChEBI" id="CHEBI:456215"/>
        <dbReference type="EC" id="3.1.3.7"/>
    </reaction>
    <physiologicalReaction direction="left-to-right" evidence="8">
        <dbReference type="Rhea" id="RHEA:10041"/>
    </physiologicalReaction>
</comment>
<accession>I2H796</accession>